<dbReference type="VEuPathDB" id="TriTrypDB:LtaPh_2109300"/>
<evidence type="ECO:0000313" key="3">
    <source>
        <dbReference type="EMBL" id="GET88325.1"/>
    </source>
</evidence>
<sequence length="444" mass="51499">MESSHTRTRTRTRTCVYPPREDHARMLLFRSQNSLPLPRRPQLLFRFLYSLLFHLVQGHPPPPTHARTPAPCTSTAVHSSKRTTRKGFIEAGYNFFAQRLYQWKHRTIRWHTASGAPRRKGCRMMLRLSRRRLAASTGGFSSAAFTGDDGGAYEKLKHEQERLKRDHQQEGADAQEQQHHNERGDAQHAGTHVSASMPSSSFWEESYSSSDFQGTMGSSSGGGRGTTTNTSAADTTLARPTIDTYRAMTDGELIETLRTRDEQIRHLRTIYESFHYEADKHFRKMIFDYHDKTMQLSQVHGRMQQASLQINREALSKMRDQQDMMTRDKRIIFTICTLWTLIFWVWVRRHYVKRRELELEPLDGREWAEMSPSITGAGSYNENLFGSNKRNARFTETAWERELRERREAHSLREQQSALLQNQMVLQKAVATQREKQQACGCDS</sequence>
<proteinExistence type="predicted"/>
<dbReference type="Proteomes" id="UP000419144">
    <property type="component" value="Unassembled WGS sequence"/>
</dbReference>
<keyword evidence="2" id="KW-0812">Transmembrane</keyword>
<evidence type="ECO:0000256" key="1">
    <source>
        <dbReference type="SAM" id="MobiDB-lite"/>
    </source>
</evidence>
<protein>
    <recommendedName>
        <fullName evidence="5">Transmembrane protein</fullName>
    </recommendedName>
</protein>
<keyword evidence="2" id="KW-0472">Membrane</keyword>
<name>A0A640KH20_LEITA</name>
<comment type="caution">
    <text evidence="3">The sequence shown here is derived from an EMBL/GenBank/DDBJ whole genome shotgun (WGS) entry which is preliminary data.</text>
</comment>
<feature type="compositionally biased region" description="Low complexity" evidence="1">
    <location>
        <begin position="194"/>
        <end position="218"/>
    </location>
</feature>
<dbReference type="OrthoDB" id="264817at2759"/>
<accession>A0A640KH20</accession>
<organism evidence="3 4">
    <name type="scientific">Leishmania tarentolae</name>
    <name type="common">Sauroleishmania tarentolae</name>
    <dbReference type="NCBI Taxonomy" id="5689"/>
    <lineage>
        <taxon>Eukaryota</taxon>
        <taxon>Discoba</taxon>
        <taxon>Euglenozoa</taxon>
        <taxon>Kinetoplastea</taxon>
        <taxon>Metakinetoplastina</taxon>
        <taxon>Trypanosomatida</taxon>
        <taxon>Trypanosomatidae</taxon>
        <taxon>Leishmaniinae</taxon>
        <taxon>Leishmania</taxon>
        <taxon>lizard Leishmania</taxon>
    </lineage>
</organism>
<feature type="transmembrane region" description="Helical" evidence="2">
    <location>
        <begin position="331"/>
        <end position="347"/>
    </location>
</feature>
<gene>
    <name evidence="3" type="ORF">LtaPh_2109300</name>
</gene>
<evidence type="ECO:0008006" key="5">
    <source>
        <dbReference type="Google" id="ProtNLM"/>
    </source>
</evidence>
<dbReference type="AlphaFoldDB" id="A0A640KH20"/>
<dbReference type="EMBL" id="BLBS01000026">
    <property type="protein sequence ID" value="GET88325.1"/>
    <property type="molecule type" value="Genomic_DNA"/>
</dbReference>
<feature type="compositionally biased region" description="Basic and acidic residues" evidence="1">
    <location>
        <begin position="162"/>
        <end position="186"/>
    </location>
</feature>
<evidence type="ECO:0000256" key="2">
    <source>
        <dbReference type="SAM" id="Phobius"/>
    </source>
</evidence>
<feature type="region of interest" description="Disordered" evidence="1">
    <location>
        <begin position="162"/>
        <end position="234"/>
    </location>
</feature>
<evidence type="ECO:0000313" key="4">
    <source>
        <dbReference type="Proteomes" id="UP000419144"/>
    </source>
</evidence>
<keyword evidence="2" id="KW-1133">Transmembrane helix</keyword>
<reference evidence="3" key="1">
    <citation type="submission" date="2019-11" db="EMBL/GenBank/DDBJ databases">
        <title>Leishmania tarentolae CDS.</title>
        <authorList>
            <person name="Goto Y."/>
            <person name="Yamagishi J."/>
        </authorList>
    </citation>
    <scope>NUCLEOTIDE SEQUENCE [LARGE SCALE GENOMIC DNA]</scope>
    <source>
        <strain evidence="3">Parrot Tar II</strain>
    </source>
</reference>
<keyword evidence="4" id="KW-1185">Reference proteome</keyword>
<feature type="region of interest" description="Disordered" evidence="1">
    <location>
        <begin position="61"/>
        <end position="81"/>
    </location>
</feature>